<dbReference type="OrthoDB" id="6270329at2759"/>
<accession>A0A6A4ICZ2</accession>
<dbReference type="Proteomes" id="UP000799118">
    <property type="component" value="Unassembled WGS sequence"/>
</dbReference>
<feature type="region of interest" description="Disordered" evidence="1">
    <location>
        <begin position="1"/>
        <end position="23"/>
    </location>
</feature>
<proteinExistence type="predicted"/>
<dbReference type="InterPro" id="IPR013083">
    <property type="entry name" value="Znf_RING/FYVE/PHD"/>
</dbReference>
<evidence type="ECO:0000256" key="1">
    <source>
        <dbReference type="SAM" id="MobiDB-lite"/>
    </source>
</evidence>
<keyword evidence="3" id="KW-1185">Reference proteome</keyword>
<dbReference type="Gene3D" id="3.30.40.10">
    <property type="entry name" value="Zinc/RING finger domain, C3HC4 (zinc finger)"/>
    <property type="match status" value="1"/>
</dbReference>
<reference evidence="2" key="1">
    <citation type="journal article" date="2019" name="Environ. Microbiol.">
        <title>Fungal ecological strategies reflected in gene transcription - a case study of two litter decomposers.</title>
        <authorList>
            <person name="Barbi F."/>
            <person name="Kohler A."/>
            <person name="Barry K."/>
            <person name="Baskaran P."/>
            <person name="Daum C."/>
            <person name="Fauchery L."/>
            <person name="Ihrmark K."/>
            <person name="Kuo A."/>
            <person name="LaButti K."/>
            <person name="Lipzen A."/>
            <person name="Morin E."/>
            <person name="Grigoriev I.V."/>
            <person name="Henrissat B."/>
            <person name="Lindahl B."/>
            <person name="Martin F."/>
        </authorList>
    </citation>
    <scope>NUCLEOTIDE SEQUENCE</scope>
    <source>
        <strain evidence="2">JB14</strain>
    </source>
</reference>
<feature type="compositionally biased region" description="Basic and acidic residues" evidence="1">
    <location>
        <begin position="1"/>
        <end position="12"/>
    </location>
</feature>
<organism evidence="2 3">
    <name type="scientific">Gymnopus androsaceus JB14</name>
    <dbReference type="NCBI Taxonomy" id="1447944"/>
    <lineage>
        <taxon>Eukaryota</taxon>
        <taxon>Fungi</taxon>
        <taxon>Dikarya</taxon>
        <taxon>Basidiomycota</taxon>
        <taxon>Agaricomycotina</taxon>
        <taxon>Agaricomycetes</taxon>
        <taxon>Agaricomycetidae</taxon>
        <taxon>Agaricales</taxon>
        <taxon>Marasmiineae</taxon>
        <taxon>Omphalotaceae</taxon>
        <taxon>Gymnopus</taxon>
    </lineage>
</organism>
<dbReference type="AlphaFoldDB" id="A0A6A4ICZ2"/>
<sequence length="162" mass="18096">MSSPWRNEHEQDGSWPGIPSIQDLYPDKFDCDDEPQQDFEQCDFPALNLGTESLACTPNAATAWTLGGLRRARSRTISTQAQRRQAASADRDCAICFDLAKRPAKTRCCGKLFCQDHLRDVRSTLLLSLSSLLRQVISGLLDHPIDVHRVALIAIQIPVSYL</sequence>
<gene>
    <name evidence="2" type="ORF">BT96DRAFT_172108</name>
</gene>
<protein>
    <submittedName>
        <fullName evidence="2">Uncharacterized protein</fullName>
    </submittedName>
</protein>
<name>A0A6A4ICZ2_9AGAR</name>
<evidence type="ECO:0000313" key="3">
    <source>
        <dbReference type="Proteomes" id="UP000799118"/>
    </source>
</evidence>
<dbReference type="EMBL" id="ML769398">
    <property type="protein sequence ID" value="KAE9406997.1"/>
    <property type="molecule type" value="Genomic_DNA"/>
</dbReference>
<evidence type="ECO:0000313" key="2">
    <source>
        <dbReference type="EMBL" id="KAE9406997.1"/>
    </source>
</evidence>